<feature type="compositionally biased region" description="Basic and acidic residues" evidence="1">
    <location>
        <begin position="117"/>
        <end position="134"/>
    </location>
</feature>
<feature type="compositionally biased region" description="Basic and acidic residues" evidence="1">
    <location>
        <begin position="96"/>
        <end position="106"/>
    </location>
</feature>
<proteinExistence type="predicted"/>
<dbReference type="Proteomes" id="UP000324222">
    <property type="component" value="Unassembled WGS sequence"/>
</dbReference>
<dbReference type="EMBL" id="VSRR010000465">
    <property type="protein sequence ID" value="MPC15947.1"/>
    <property type="molecule type" value="Genomic_DNA"/>
</dbReference>
<comment type="caution">
    <text evidence="2">The sequence shown here is derived from an EMBL/GenBank/DDBJ whole genome shotgun (WGS) entry which is preliminary data.</text>
</comment>
<evidence type="ECO:0000313" key="3">
    <source>
        <dbReference type="Proteomes" id="UP000324222"/>
    </source>
</evidence>
<accession>A0A5B7D1M5</accession>
<name>A0A5B7D1M5_PORTR</name>
<dbReference type="AlphaFoldDB" id="A0A5B7D1M5"/>
<evidence type="ECO:0000256" key="1">
    <source>
        <dbReference type="SAM" id="MobiDB-lite"/>
    </source>
</evidence>
<reference evidence="2 3" key="1">
    <citation type="submission" date="2019-05" db="EMBL/GenBank/DDBJ databases">
        <title>Another draft genome of Portunus trituberculatus and its Hox gene families provides insights of decapod evolution.</title>
        <authorList>
            <person name="Jeong J.-H."/>
            <person name="Song I."/>
            <person name="Kim S."/>
            <person name="Choi T."/>
            <person name="Kim D."/>
            <person name="Ryu S."/>
            <person name="Kim W."/>
        </authorList>
    </citation>
    <scope>NUCLEOTIDE SEQUENCE [LARGE SCALE GENOMIC DNA]</scope>
    <source>
        <tissue evidence="2">Muscle</tissue>
    </source>
</reference>
<evidence type="ECO:0000313" key="2">
    <source>
        <dbReference type="EMBL" id="MPC15947.1"/>
    </source>
</evidence>
<organism evidence="2 3">
    <name type="scientific">Portunus trituberculatus</name>
    <name type="common">Swimming crab</name>
    <name type="synonym">Neptunus trituberculatus</name>
    <dbReference type="NCBI Taxonomy" id="210409"/>
    <lineage>
        <taxon>Eukaryota</taxon>
        <taxon>Metazoa</taxon>
        <taxon>Ecdysozoa</taxon>
        <taxon>Arthropoda</taxon>
        <taxon>Crustacea</taxon>
        <taxon>Multicrustacea</taxon>
        <taxon>Malacostraca</taxon>
        <taxon>Eumalacostraca</taxon>
        <taxon>Eucarida</taxon>
        <taxon>Decapoda</taxon>
        <taxon>Pleocyemata</taxon>
        <taxon>Brachyura</taxon>
        <taxon>Eubrachyura</taxon>
        <taxon>Portunoidea</taxon>
        <taxon>Portunidae</taxon>
        <taxon>Portuninae</taxon>
        <taxon>Portunus</taxon>
    </lineage>
</organism>
<sequence length="427" mass="45396">MLSLFLCTYDTNTPPPPITLPPCYVSDFLTNPFLPLLLLTIRLQAGKSVVARGDKHEKQGVGTDLEGEALSLGYEEGGAGKVCGGSERGQQEAGGEADRQTHKQHEGLAWYGRGQAQKHEHAHGRQEERPRQIGKEGPGSLREHHQQQHEDADCRQGEGRGQQRPHATQNTHGGAVDGEGDTDTQQDVQVGAALSLVIRLEQLLHILVHKGPVETLRQDARHATLLQSKFFHANNTHGRRDVIKTIGIHLARLHPVSAAYTAAAAAALVRVGRGGGVWGEALRLSLAGFGGRRPGTGGALGDPEGVRRPGGINTALAGRVLEALILVGLSLFLREAGVILALEGLLHAFAPSEALPGHHEARAQLGRLGIVTSLTHLPLHLVLRDEFAVTVVFHGAHCRSPGITPATPGRGGVHGVTSCPWLGAAAW</sequence>
<feature type="region of interest" description="Disordered" evidence="1">
    <location>
        <begin position="81"/>
        <end position="183"/>
    </location>
</feature>
<gene>
    <name evidence="2" type="ORF">E2C01_008753</name>
</gene>
<protein>
    <submittedName>
        <fullName evidence="2">Uncharacterized protein</fullName>
    </submittedName>
</protein>
<keyword evidence="3" id="KW-1185">Reference proteome</keyword>
<feature type="compositionally biased region" description="Basic and acidic residues" evidence="1">
    <location>
        <begin position="141"/>
        <end position="158"/>
    </location>
</feature>